<gene>
    <name evidence="1" type="ORF">P879_07868</name>
</gene>
<dbReference type="OrthoDB" id="7758825at2759"/>
<comment type="caution">
    <text evidence="1">The sequence shown here is derived from an EMBL/GenBank/DDBJ whole genome shotgun (WGS) entry which is preliminary data.</text>
</comment>
<dbReference type="InterPro" id="IPR036397">
    <property type="entry name" value="RNaseH_sf"/>
</dbReference>
<organism evidence="1 2">
    <name type="scientific">Paragonimus westermani</name>
    <dbReference type="NCBI Taxonomy" id="34504"/>
    <lineage>
        <taxon>Eukaryota</taxon>
        <taxon>Metazoa</taxon>
        <taxon>Spiralia</taxon>
        <taxon>Lophotrochozoa</taxon>
        <taxon>Platyhelminthes</taxon>
        <taxon>Trematoda</taxon>
        <taxon>Digenea</taxon>
        <taxon>Plagiorchiida</taxon>
        <taxon>Troglotremata</taxon>
        <taxon>Troglotrematidae</taxon>
        <taxon>Paragonimus</taxon>
    </lineage>
</organism>
<proteinExistence type="predicted"/>
<evidence type="ECO:0000313" key="2">
    <source>
        <dbReference type="Proteomes" id="UP000699462"/>
    </source>
</evidence>
<evidence type="ECO:0000313" key="1">
    <source>
        <dbReference type="EMBL" id="KAF8567842.1"/>
    </source>
</evidence>
<accession>A0A8T0DKK9</accession>
<dbReference type="EMBL" id="JTDF01003395">
    <property type="protein sequence ID" value="KAF8567842.1"/>
    <property type="molecule type" value="Genomic_DNA"/>
</dbReference>
<sequence length="154" mass="17489">MDYLSRQQFCCENLEGWLSGLGCGHRLTARRHPQPSEVTENPARYLKSDIASITATTFAEIDEGVHTHWMRNRNAAHTTTEQSACKPLKQRVLATNMLCLKSIEVLYRDNKLRPSSGIVVNNIDTRMCQTLDLADGYVHHGNADRIVYNSRDTR</sequence>
<keyword evidence="2" id="KW-1185">Reference proteome</keyword>
<protein>
    <submittedName>
        <fullName evidence="1">Uncharacterized protein</fullName>
    </submittedName>
</protein>
<reference evidence="1 2" key="1">
    <citation type="submission" date="2019-07" db="EMBL/GenBank/DDBJ databases">
        <title>Annotation for the trematode Paragonimus westermani.</title>
        <authorList>
            <person name="Choi Y.-J."/>
        </authorList>
    </citation>
    <scope>NUCLEOTIDE SEQUENCE [LARGE SCALE GENOMIC DNA]</scope>
    <source>
        <strain evidence="1">180907_Pwestermani</strain>
    </source>
</reference>
<name>A0A8T0DKK9_9TREM</name>
<dbReference type="Proteomes" id="UP000699462">
    <property type="component" value="Unassembled WGS sequence"/>
</dbReference>
<dbReference type="AlphaFoldDB" id="A0A8T0DKK9"/>
<dbReference type="Gene3D" id="3.30.420.10">
    <property type="entry name" value="Ribonuclease H-like superfamily/Ribonuclease H"/>
    <property type="match status" value="1"/>
</dbReference>
<dbReference type="GO" id="GO:0003676">
    <property type="term" value="F:nucleic acid binding"/>
    <property type="evidence" value="ECO:0007669"/>
    <property type="project" value="InterPro"/>
</dbReference>